<accession>A0A0V0XEV6</accession>
<gene>
    <name evidence="1" type="ORF">T4E_7593</name>
</gene>
<name>A0A0V0XEV6_TRIPS</name>
<sequence>MESQNFTDDQGKCKCTYEGISSSIKMINHNLESTLLLLTKGKDIIQQFCTENEKETAHKKSGNIDFDAILNQFEQQPSSSQSTTALSFDDEESCFNLENMGNKQLTCEQTTSEVINGADEGCLDDKQQCLLNILSHIARNSILVQEQVRKALYKHELLQKELLLMKRRHSAPSDLSSTSIYASIISEQSSVVPRGTPSSIYKSELLNSDYVRLNPVKPTLSPSFSNKPPKRLPADVTFLNSILPNGVWSSKTYRRTKYNQYNTESSKRRRLKMDQEIT</sequence>
<evidence type="ECO:0000313" key="2">
    <source>
        <dbReference type="Proteomes" id="UP000054815"/>
    </source>
</evidence>
<dbReference type="EMBL" id="JYDU01000373">
    <property type="protein sequence ID" value="KRX86456.1"/>
    <property type="molecule type" value="Genomic_DNA"/>
</dbReference>
<comment type="caution">
    <text evidence="1">The sequence shown here is derived from an EMBL/GenBank/DDBJ whole genome shotgun (WGS) entry which is preliminary data.</text>
</comment>
<protein>
    <submittedName>
        <fullName evidence="1">Uncharacterized protein</fullName>
    </submittedName>
</protein>
<reference evidence="1 2" key="1">
    <citation type="submission" date="2015-01" db="EMBL/GenBank/DDBJ databases">
        <title>Evolution of Trichinella species and genotypes.</title>
        <authorList>
            <person name="Korhonen P.K."/>
            <person name="Edoardo P."/>
            <person name="Giuseppe L.R."/>
            <person name="Gasser R.B."/>
        </authorList>
    </citation>
    <scope>NUCLEOTIDE SEQUENCE [LARGE SCALE GENOMIC DNA]</scope>
    <source>
        <strain evidence="1">ISS141</strain>
    </source>
</reference>
<organism evidence="1 2">
    <name type="scientific">Trichinella pseudospiralis</name>
    <name type="common">Parasitic roundworm</name>
    <dbReference type="NCBI Taxonomy" id="6337"/>
    <lineage>
        <taxon>Eukaryota</taxon>
        <taxon>Metazoa</taxon>
        <taxon>Ecdysozoa</taxon>
        <taxon>Nematoda</taxon>
        <taxon>Enoplea</taxon>
        <taxon>Dorylaimia</taxon>
        <taxon>Trichinellida</taxon>
        <taxon>Trichinellidae</taxon>
        <taxon>Trichinella</taxon>
    </lineage>
</organism>
<dbReference type="AlphaFoldDB" id="A0A0V0XEV6"/>
<dbReference type="Proteomes" id="UP000054815">
    <property type="component" value="Unassembled WGS sequence"/>
</dbReference>
<evidence type="ECO:0000313" key="1">
    <source>
        <dbReference type="EMBL" id="KRX86456.1"/>
    </source>
</evidence>
<proteinExistence type="predicted"/>